<protein>
    <submittedName>
        <fullName evidence="2">Uncharacterized protein</fullName>
    </submittedName>
</protein>
<keyword evidence="3" id="KW-1185">Reference proteome</keyword>
<dbReference type="Proteomes" id="UP000026960">
    <property type="component" value="Chromosome 2"/>
</dbReference>
<feature type="region of interest" description="Disordered" evidence="1">
    <location>
        <begin position="1"/>
        <end position="162"/>
    </location>
</feature>
<reference evidence="2" key="2">
    <citation type="submission" date="2015-03" db="UniProtKB">
        <authorList>
            <consortium name="EnsemblPlants"/>
        </authorList>
    </citation>
    <scope>IDENTIFICATION</scope>
</reference>
<evidence type="ECO:0000313" key="3">
    <source>
        <dbReference type="Proteomes" id="UP000026960"/>
    </source>
</evidence>
<dbReference type="HOGENOM" id="CLU_1051164_0_0_1"/>
<dbReference type="Gramene" id="OBART02G28200.1">
    <property type="protein sequence ID" value="OBART02G28200.1"/>
    <property type="gene ID" value="OBART02G28200"/>
</dbReference>
<name>A0A0D3F901_9ORYZ</name>
<dbReference type="EnsemblPlants" id="OBART02G28200.1">
    <property type="protein sequence ID" value="OBART02G28200.1"/>
    <property type="gene ID" value="OBART02G28200"/>
</dbReference>
<sequence length="265" mass="29042">MPGGDGDGPSGPSGDITRQRSGGAWRLPVQQRQGRRRNSGGLRELGGAIAKDDGSSTAAAAVRWCGHATVGNDEASSRNGEEEEETEAEGGAQASAPIRSRRRSGPSVGESKRWQQSDRKKEPRKERSKARERTDGRGQSLRTDGGGRRSSTVTEGDLRNSGAPEKETVAILLTAGFKDERGRLSVFVRHNLQRGKHPRTAVRILGQHMMVRKKRRGRGEVMQHSYCDQLYCWCCFGRVHPQGFSAVATDQVGVEFVTLFSQSWK</sequence>
<accession>A0A0D3F901</accession>
<evidence type="ECO:0000256" key="1">
    <source>
        <dbReference type="SAM" id="MobiDB-lite"/>
    </source>
</evidence>
<proteinExistence type="predicted"/>
<feature type="compositionally biased region" description="Basic and acidic residues" evidence="1">
    <location>
        <begin position="110"/>
        <end position="136"/>
    </location>
</feature>
<dbReference type="AlphaFoldDB" id="A0A0D3F901"/>
<organism evidence="2">
    <name type="scientific">Oryza barthii</name>
    <dbReference type="NCBI Taxonomy" id="65489"/>
    <lineage>
        <taxon>Eukaryota</taxon>
        <taxon>Viridiplantae</taxon>
        <taxon>Streptophyta</taxon>
        <taxon>Embryophyta</taxon>
        <taxon>Tracheophyta</taxon>
        <taxon>Spermatophyta</taxon>
        <taxon>Magnoliopsida</taxon>
        <taxon>Liliopsida</taxon>
        <taxon>Poales</taxon>
        <taxon>Poaceae</taxon>
        <taxon>BOP clade</taxon>
        <taxon>Oryzoideae</taxon>
        <taxon>Oryzeae</taxon>
        <taxon>Oryzinae</taxon>
        <taxon>Oryza</taxon>
    </lineage>
</organism>
<evidence type="ECO:0000313" key="2">
    <source>
        <dbReference type="EnsemblPlants" id="OBART02G28200.1"/>
    </source>
</evidence>
<dbReference type="PaxDb" id="65489-OBART02G28200.1"/>
<feature type="compositionally biased region" description="Gly residues" evidence="1">
    <location>
        <begin position="1"/>
        <end position="11"/>
    </location>
</feature>
<reference evidence="2" key="1">
    <citation type="journal article" date="2009" name="Rice">
        <title>De Novo Next Generation Sequencing of Plant Genomes.</title>
        <authorList>
            <person name="Rounsley S."/>
            <person name="Marri P.R."/>
            <person name="Yu Y."/>
            <person name="He R."/>
            <person name="Sisneros N."/>
            <person name="Goicoechea J.L."/>
            <person name="Lee S.J."/>
            <person name="Angelova A."/>
            <person name="Kudrna D."/>
            <person name="Luo M."/>
            <person name="Affourtit J."/>
            <person name="Desany B."/>
            <person name="Knight J."/>
            <person name="Niazi F."/>
            <person name="Egholm M."/>
            <person name="Wing R.A."/>
        </authorList>
    </citation>
    <scope>NUCLEOTIDE SEQUENCE [LARGE SCALE GENOMIC DNA]</scope>
    <source>
        <strain evidence="2">cv. IRGC 105608</strain>
    </source>
</reference>